<dbReference type="EMBL" id="CADCVE010000030">
    <property type="protein sequence ID" value="CAA9451052.1"/>
    <property type="molecule type" value="Genomic_DNA"/>
</dbReference>
<reference evidence="2" key="1">
    <citation type="submission" date="2020-02" db="EMBL/GenBank/DDBJ databases">
        <authorList>
            <person name="Meier V. D."/>
        </authorList>
    </citation>
    <scope>NUCLEOTIDE SEQUENCE</scope>
    <source>
        <strain evidence="2">AVDCRST_MAG28</strain>
    </source>
</reference>
<dbReference type="InterPro" id="IPR021598">
    <property type="entry name" value="DUF3221"/>
</dbReference>
<proteinExistence type="predicted"/>
<dbReference type="AlphaFoldDB" id="A0A6J4QPI9"/>
<evidence type="ECO:0000256" key="1">
    <source>
        <dbReference type="SAM" id="SignalP"/>
    </source>
</evidence>
<organism evidence="2">
    <name type="scientific">uncultured Rubrobacteraceae bacterium</name>
    <dbReference type="NCBI Taxonomy" id="349277"/>
    <lineage>
        <taxon>Bacteria</taxon>
        <taxon>Bacillati</taxon>
        <taxon>Actinomycetota</taxon>
        <taxon>Rubrobacteria</taxon>
        <taxon>Rubrobacterales</taxon>
        <taxon>Rubrobacteraceae</taxon>
        <taxon>environmental samples</taxon>
    </lineage>
</organism>
<dbReference type="Pfam" id="PF11518">
    <property type="entry name" value="DUF3221"/>
    <property type="match status" value="1"/>
</dbReference>
<name>A0A6J4QPI9_9ACTN</name>
<protein>
    <recommendedName>
        <fullName evidence="3">DUF5666 domain-containing protein</fullName>
    </recommendedName>
</protein>
<accession>A0A6J4QPI9</accession>
<sequence>MKKSLVLLGAFLAMLLVGSAVAVAQTEPDTHLGVITSISGTQVLVEEDPQDPIFGGMGSEKGYFTVIGETGISLLVGGDALAPAVFEDLQVGQLVEITYAGPVLESYPSQGDAGSIVILAGPGEEPLCNIAEGCDFDGDGVAEVPSGGYAPTAGAVQYDNAS</sequence>
<evidence type="ECO:0008006" key="3">
    <source>
        <dbReference type="Google" id="ProtNLM"/>
    </source>
</evidence>
<feature type="signal peptide" evidence="1">
    <location>
        <begin position="1"/>
        <end position="22"/>
    </location>
</feature>
<evidence type="ECO:0000313" key="2">
    <source>
        <dbReference type="EMBL" id="CAA9451052.1"/>
    </source>
</evidence>
<keyword evidence="1" id="KW-0732">Signal</keyword>
<feature type="chain" id="PRO_5039147025" description="DUF5666 domain-containing protein" evidence="1">
    <location>
        <begin position="23"/>
        <end position="162"/>
    </location>
</feature>
<gene>
    <name evidence="2" type="ORF">AVDCRST_MAG28-1402</name>
</gene>